<sequence>MTGAAASADRFSLPGCPPCRLMATESEAPRDAGDRAKLVANESAKLTATYVNGVAIAILAVGGLAPVFSGRLAGIDFGAALLGANLLLCATTSAALNWLGRRILRTLR</sequence>
<dbReference type="RefSeq" id="WP_238272892.1">
    <property type="nucleotide sequence ID" value="NZ_BPQG01000074.1"/>
</dbReference>
<feature type="transmembrane region" description="Helical" evidence="1">
    <location>
        <begin position="77"/>
        <end position="99"/>
    </location>
</feature>
<feature type="transmembrane region" description="Helical" evidence="1">
    <location>
        <begin position="47"/>
        <end position="65"/>
    </location>
</feature>
<dbReference type="EMBL" id="BPQG01000074">
    <property type="protein sequence ID" value="GJD46363.1"/>
    <property type="molecule type" value="Genomic_DNA"/>
</dbReference>
<protein>
    <recommendedName>
        <fullName evidence="4">Amino acid transporter protein</fullName>
    </recommendedName>
</protein>
<dbReference type="Proteomes" id="UP001055117">
    <property type="component" value="Unassembled WGS sequence"/>
</dbReference>
<keyword evidence="1" id="KW-0812">Transmembrane</keyword>
<keyword evidence="1" id="KW-1133">Transmembrane helix</keyword>
<keyword evidence="1" id="KW-0472">Membrane</keyword>
<evidence type="ECO:0000313" key="2">
    <source>
        <dbReference type="EMBL" id="GJD46363.1"/>
    </source>
</evidence>
<evidence type="ECO:0008006" key="4">
    <source>
        <dbReference type="Google" id="ProtNLM"/>
    </source>
</evidence>
<accession>A0ABQ4QM90</accession>
<proteinExistence type="predicted"/>
<comment type="caution">
    <text evidence="2">The sequence shown here is derived from an EMBL/GenBank/DDBJ whole genome shotgun (WGS) entry which is preliminary data.</text>
</comment>
<reference evidence="2 3" key="1">
    <citation type="journal article" date="2021" name="Front. Microbiol.">
        <title>Comprehensive Comparative Genomics and Phenotyping of Methylobacterium Species.</title>
        <authorList>
            <person name="Alessa O."/>
            <person name="Ogura Y."/>
            <person name="Fujitani Y."/>
            <person name="Takami H."/>
            <person name="Hayashi T."/>
            <person name="Sahin N."/>
            <person name="Tani A."/>
        </authorList>
    </citation>
    <scope>NUCLEOTIDE SEQUENCE [LARGE SCALE GENOMIC DNA]</scope>
    <source>
        <strain evidence="2 3">DSM 23679</strain>
    </source>
</reference>
<evidence type="ECO:0000313" key="3">
    <source>
        <dbReference type="Proteomes" id="UP001055117"/>
    </source>
</evidence>
<name>A0ABQ4QM90_9HYPH</name>
<gene>
    <name evidence="2" type="ORF">AFCDBAGC_4243</name>
</gene>
<evidence type="ECO:0000256" key="1">
    <source>
        <dbReference type="SAM" id="Phobius"/>
    </source>
</evidence>
<organism evidence="2 3">
    <name type="scientific">Methylobacterium cerastii</name>
    <dbReference type="NCBI Taxonomy" id="932741"/>
    <lineage>
        <taxon>Bacteria</taxon>
        <taxon>Pseudomonadati</taxon>
        <taxon>Pseudomonadota</taxon>
        <taxon>Alphaproteobacteria</taxon>
        <taxon>Hyphomicrobiales</taxon>
        <taxon>Methylobacteriaceae</taxon>
        <taxon>Methylobacterium</taxon>
    </lineage>
</organism>
<keyword evidence="3" id="KW-1185">Reference proteome</keyword>